<proteinExistence type="inferred from homology"/>
<sequence length="190" mass="22045">MRHYEVVFLVHPDQSEQVPGMVERYKALVEGNGGVIHRSEDWGRRQLAYPIKDIHKAHYALFNIEADQKTLDEMESAFRFNDAVLRHMIMSKKEPETGISKLYAEELREQEKDRERDRQRDEEHAKVSKRDDEAKEDQAVTDGVELDQDQEDAGDDTEITESEPLIKETDAEDVNAEESVDVEEAIEEED</sequence>
<dbReference type="InterPro" id="IPR000529">
    <property type="entry name" value="Ribosomal_bS6"/>
</dbReference>
<organism evidence="7">
    <name type="scientific">marine metagenome</name>
    <dbReference type="NCBI Taxonomy" id="408172"/>
    <lineage>
        <taxon>unclassified sequences</taxon>
        <taxon>metagenomes</taxon>
        <taxon>ecological metagenomes</taxon>
    </lineage>
</organism>
<reference evidence="7" key="1">
    <citation type="submission" date="2018-05" db="EMBL/GenBank/DDBJ databases">
        <authorList>
            <person name="Lanie J.A."/>
            <person name="Ng W.-L."/>
            <person name="Kazmierczak K.M."/>
            <person name="Andrzejewski T.M."/>
            <person name="Davidsen T.M."/>
            <person name="Wayne K.J."/>
            <person name="Tettelin H."/>
            <person name="Glass J.I."/>
            <person name="Rusch D."/>
            <person name="Podicherti R."/>
            <person name="Tsui H.-C.T."/>
            <person name="Winkler M.E."/>
        </authorList>
    </citation>
    <scope>NUCLEOTIDE SEQUENCE</scope>
</reference>
<dbReference type="InterPro" id="IPR035980">
    <property type="entry name" value="Ribosomal_bS6_sf"/>
</dbReference>
<dbReference type="Pfam" id="PF01250">
    <property type="entry name" value="Ribosomal_S6"/>
    <property type="match status" value="1"/>
</dbReference>
<keyword evidence="5" id="KW-0687">Ribonucleoprotein</keyword>
<accession>A0A381PLU2</accession>
<dbReference type="SUPFAM" id="SSF54995">
    <property type="entry name" value="Ribosomal protein S6"/>
    <property type="match status" value="1"/>
</dbReference>
<feature type="compositionally biased region" description="Acidic residues" evidence="6">
    <location>
        <begin position="170"/>
        <end position="190"/>
    </location>
</feature>
<evidence type="ECO:0000256" key="1">
    <source>
        <dbReference type="ARBA" id="ARBA00009512"/>
    </source>
</evidence>
<dbReference type="InterPro" id="IPR014717">
    <property type="entry name" value="Transl_elong_EF1B/ribsomal_bS6"/>
</dbReference>
<dbReference type="CDD" id="cd00473">
    <property type="entry name" value="bS6"/>
    <property type="match status" value="1"/>
</dbReference>
<name>A0A381PLU2_9ZZZZ</name>
<evidence type="ECO:0000256" key="4">
    <source>
        <dbReference type="ARBA" id="ARBA00022980"/>
    </source>
</evidence>
<gene>
    <name evidence="7" type="ORF">METZ01_LOCUS20825</name>
</gene>
<evidence type="ECO:0008006" key="8">
    <source>
        <dbReference type="Google" id="ProtNLM"/>
    </source>
</evidence>
<protein>
    <recommendedName>
        <fullName evidence="8">30S ribosomal protein S6</fullName>
    </recommendedName>
</protein>
<feature type="region of interest" description="Disordered" evidence="6">
    <location>
        <begin position="100"/>
        <end position="190"/>
    </location>
</feature>
<evidence type="ECO:0000256" key="2">
    <source>
        <dbReference type="ARBA" id="ARBA00022730"/>
    </source>
</evidence>
<dbReference type="Gene3D" id="3.30.70.60">
    <property type="match status" value="1"/>
</dbReference>
<evidence type="ECO:0000256" key="3">
    <source>
        <dbReference type="ARBA" id="ARBA00022884"/>
    </source>
</evidence>
<feature type="compositionally biased region" description="Basic and acidic residues" evidence="6">
    <location>
        <begin position="103"/>
        <end position="138"/>
    </location>
</feature>
<dbReference type="GO" id="GO:0003735">
    <property type="term" value="F:structural constituent of ribosome"/>
    <property type="evidence" value="ECO:0007669"/>
    <property type="project" value="InterPro"/>
</dbReference>
<dbReference type="InterPro" id="IPR020814">
    <property type="entry name" value="Ribosomal_S6_plastid/chlpt"/>
</dbReference>
<dbReference type="PROSITE" id="PS01048">
    <property type="entry name" value="RIBOSOMAL_S6"/>
    <property type="match status" value="1"/>
</dbReference>
<dbReference type="GO" id="GO:0022627">
    <property type="term" value="C:cytosolic small ribosomal subunit"/>
    <property type="evidence" value="ECO:0007669"/>
    <property type="project" value="TreeGrafter"/>
</dbReference>
<feature type="compositionally biased region" description="Acidic residues" evidence="6">
    <location>
        <begin position="144"/>
        <end position="161"/>
    </location>
</feature>
<keyword evidence="4" id="KW-0689">Ribosomal protein</keyword>
<evidence type="ECO:0000256" key="6">
    <source>
        <dbReference type="SAM" id="MobiDB-lite"/>
    </source>
</evidence>
<dbReference type="HAMAP" id="MF_00360">
    <property type="entry name" value="Ribosomal_bS6"/>
    <property type="match status" value="1"/>
</dbReference>
<keyword evidence="3" id="KW-0694">RNA-binding</keyword>
<comment type="similarity">
    <text evidence="1">Belongs to the bacterial ribosomal protein bS6 family.</text>
</comment>
<dbReference type="EMBL" id="UINC01001027">
    <property type="protein sequence ID" value="SUZ67971.1"/>
    <property type="molecule type" value="Genomic_DNA"/>
</dbReference>
<dbReference type="PANTHER" id="PTHR21011">
    <property type="entry name" value="MITOCHONDRIAL 28S RIBOSOMAL PROTEIN S6"/>
    <property type="match status" value="1"/>
</dbReference>
<keyword evidence="2" id="KW-0699">rRNA-binding</keyword>
<dbReference type="AlphaFoldDB" id="A0A381PLU2"/>
<dbReference type="GO" id="GO:0006412">
    <property type="term" value="P:translation"/>
    <property type="evidence" value="ECO:0007669"/>
    <property type="project" value="InterPro"/>
</dbReference>
<dbReference type="InterPro" id="IPR020815">
    <property type="entry name" value="Ribosomal_bS6_CS"/>
</dbReference>
<dbReference type="NCBIfam" id="TIGR00166">
    <property type="entry name" value="S6"/>
    <property type="match status" value="1"/>
</dbReference>
<evidence type="ECO:0000313" key="7">
    <source>
        <dbReference type="EMBL" id="SUZ67971.1"/>
    </source>
</evidence>
<evidence type="ECO:0000256" key="5">
    <source>
        <dbReference type="ARBA" id="ARBA00023274"/>
    </source>
</evidence>
<dbReference type="PANTHER" id="PTHR21011:SF1">
    <property type="entry name" value="SMALL RIBOSOMAL SUBUNIT PROTEIN BS6M"/>
    <property type="match status" value="1"/>
</dbReference>
<dbReference type="GO" id="GO:0070181">
    <property type="term" value="F:small ribosomal subunit rRNA binding"/>
    <property type="evidence" value="ECO:0007669"/>
    <property type="project" value="TreeGrafter"/>
</dbReference>